<accession>A0A1B1BKG6</accession>
<evidence type="ECO:0000313" key="1">
    <source>
        <dbReference type="EMBL" id="ANP73045.1"/>
    </source>
</evidence>
<evidence type="ECO:0000313" key="2">
    <source>
        <dbReference type="Proteomes" id="UP000092582"/>
    </source>
</evidence>
<dbReference type="KEGG" id="cart:PA27867_2093"/>
<dbReference type="SUPFAM" id="SSF56399">
    <property type="entry name" value="ADP-ribosylation"/>
    <property type="match status" value="1"/>
</dbReference>
<dbReference type="Proteomes" id="UP000092582">
    <property type="component" value="Chromosome 1"/>
</dbReference>
<dbReference type="EMBL" id="CP016282">
    <property type="protein sequence ID" value="ANP73045.1"/>
    <property type="molecule type" value="Genomic_DNA"/>
</dbReference>
<sequence>MTEALPEELFVIVTRDANPIVKWNMSLGRIASAGLAYAEQNPETYAVQRDEWLPWIPNPNYNTFVGFHSLRVSSDMRAEYNAELSRIRYFKDLPSRLACLYTWGSIDDAVRARTTMRGRFIGTILQCRPVKTLRSARCNSALVNFAQRGERGGFFTDQASVDQIWRTYWSGSSEVHMMERPNMLDPSGPPEKLEMSAEPLWEWLIDGALEIVAEVTPPTTTHGTAT</sequence>
<reference evidence="1 2" key="1">
    <citation type="submission" date="2016-06" db="EMBL/GenBank/DDBJ databases">
        <title>Genome sequencing of Cryobacterium arcticum PAMC 27867.</title>
        <authorList>
            <person name="Lee J."/>
            <person name="Kim O.-S."/>
        </authorList>
    </citation>
    <scope>NUCLEOTIDE SEQUENCE [LARGE SCALE GENOMIC DNA]</scope>
    <source>
        <strain evidence="1 2">PAMC 27867</strain>
    </source>
</reference>
<gene>
    <name evidence="1" type="ORF">PA27867_2093</name>
</gene>
<keyword evidence="2" id="KW-1185">Reference proteome</keyword>
<name>A0A1B1BKG6_9MICO</name>
<dbReference type="AlphaFoldDB" id="A0A1B1BKG6"/>
<proteinExistence type="predicted"/>
<protein>
    <submittedName>
        <fullName evidence="1">Uncharacterized protein</fullName>
    </submittedName>
</protein>
<organism evidence="1 2">
    <name type="scientific">Cryobacterium arcticum</name>
    <dbReference type="NCBI Taxonomy" id="670052"/>
    <lineage>
        <taxon>Bacteria</taxon>
        <taxon>Bacillati</taxon>
        <taxon>Actinomycetota</taxon>
        <taxon>Actinomycetes</taxon>
        <taxon>Micrococcales</taxon>
        <taxon>Microbacteriaceae</taxon>
        <taxon>Cryobacterium</taxon>
    </lineage>
</organism>